<dbReference type="KEGG" id="dph:EHF33_15345"/>
<evidence type="ECO:0000313" key="1">
    <source>
        <dbReference type="EMBL" id="AZI44264.1"/>
    </source>
</evidence>
<dbReference type="Proteomes" id="UP000276417">
    <property type="component" value="Chromosome 2"/>
</dbReference>
<evidence type="ECO:0000313" key="2">
    <source>
        <dbReference type="Proteomes" id="UP000276417"/>
    </source>
</evidence>
<reference evidence="1 2" key="1">
    <citation type="submission" date="2018-11" db="EMBL/GenBank/DDBJ databases">
        <title>Deinococcus shelandsis sp. nov., isolated from South Shetland Islands soil of Antarctica.</title>
        <authorList>
            <person name="Tian J."/>
        </authorList>
    </citation>
    <scope>NUCLEOTIDE SEQUENCE [LARGE SCALE GENOMIC DNA]</scope>
    <source>
        <strain evidence="1 2">S14-83T</strain>
    </source>
</reference>
<sequence>MKPSFTWLLLALLFVLGLSGIDLRRRQQHGNTSTAPPCVVVLVLDDFPDNEAAKLSAQLLNRLISIGEIARIARAIHLDSLIP</sequence>
<organism evidence="1 2">
    <name type="scientific">Deinococcus psychrotolerans</name>
    <dbReference type="NCBI Taxonomy" id="2489213"/>
    <lineage>
        <taxon>Bacteria</taxon>
        <taxon>Thermotogati</taxon>
        <taxon>Deinococcota</taxon>
        <taxon>Deinococci</taxon>
        <taxon>Deinococcales</taxon>
        <taxon>Deinococcaceae</taxon>
        <taxon>Deinococcus</taxon>
    </lineage>
</organism>
<dbReference type="EMBL" id="CP034184">
    <property type="protein sequence ID" value="AZI44264.1"/>
    <property type="molecule type" value="Genomic_DNA"/>
</dbReference>
<name>A0A3G8YNS4_9DEIO</name>
<keyword evidence="2" id="KW-1185">Reference proteome</keyword>
<protein>
    <submittedName>
        <fullName evidence="1">Uncharacterized protein</fullName>
    </submittedName>
</protein>
<dbReference type="AlphaFoldDB" id="A0A3G8YNS4"/>
<dbReference type="RefSeq" id="WP_124873736.1">
    <property type="nucleotide sequence ID" value="NZ_CP034184.1"/>
</dbReference>
<gene>
    <name evidence="1" type="ORF">EHF33_15345</name>
</gene>
<proteinExistence type="predicted"/>
<accession>A0A3G8YNS4</accession>